<dbReference type="GO" id="GO:0005687">
    <property type="term" value="C:U4 snRNP"/>
    <property type="evidence" value="ECO:0007669"/>
    <property type="project" value="TreeGrafter"/>
</dbReference>
<dbReference type="InterPro" id="IPR047575">
    <property type="entry name" value="Sm"/>
</dbReference>
<evidence type="ECO:0000256" key="9">
    <source>
        <dbReference type="RuleBase" id="RU365052"/>
    </source>
</evidence>
<dbReference type="GO" id="GO:0043186">
    <property type="term" value="C:P granule"/>
    <property type="evidence" value="ECO:0007669"/>
    <property type="project" value="TreeGrafter"/>
</dbReference>
<dbReference type="InterPro" id="IPR001163">
    <property type="entry name" value="Sm_dom_euk/arc"/>
</dbReference>
<evidence type="ECO:0000256" key="4">
    <source>
        <dbReference type="ARBA" id="ARBA00022728"/>
    </source>
</evidence>
<dbReference type="GO" id="GO:0005686">
    <property type="term" value="C:U2 snRNP"/>
    <property type="evidence" value="ECO:0007669"/>
    <property type="project" value="TreeGrafter"/>
</dbReference>
<dbReference type="GO" id="GO:0005689">
    <property type="term" value="C:U12-type spliceosomal complex"/>
    <property type="evidence" value="ECO:0007669"/>
    <property type="project" value="TreeGrafter"/>
</dbReference>
<comment type="similarity">
    <text evidence="2 9">Belongs to the snRNP Sm proteins family.</text>
</comment>
<dbReference type="InterPro" id="IPR010920">
    <property type="entry name" value="LSM_dom_sf"/>
</dbReference>
<organism evidence="11 12">
    <name type="scientific">Smutsornis africanus</name>
    <name type="common">Double-banded courser</name>
    <name type="synonym">Rhinoptilus africanus</name>
    <dbReference type="NCBI Taxonomy" id="240209"/>
    <lineage>
        <taxon>Eukaryota</taxon>
        <taxon>Metazoa</taxon>
        <taxon>Chordata</taxon>
        <taxon>Craniata</taxon>
        <taxon>Vertebrata</taxon>
        <taxon>Euteleostomi</taxon>
        <taxon>Archelosauria</taxon>
        <taxon>Archosauria</taxon>
        <taxon>Dinosauria</taxon>
        <taxon>Saurischia</taxon>
        <taxon>Theropoda</taxon>
        <taxon>Coelurosauria</taxon>
        <taxon>Aves</taxon>
        <taxon>Neognathae</taxon>
        <taxon>Neoaves</taxon>
        <taxon>Charadriiformes</taxon>
        <taxon>Glareolidae</taxon>
        <taxon>Rhinoptilus</taxon>
    </lineage>
</organism>
<dbReference type="PROSITE" id="PS52002">
    <property type="entry name" value="SM"/>
    <property type="match status" value="1"/>
</dbReference>
<dbReference type="GO" id="GO:0097526">
    <property type="term" value="C:spliceosomal tri-snRNP complex"/>
    <property type="evidence" value="ECO:0007669"/>
    <property type="project" value="TreeGrafter"/>
</dbReference>
<feature type="domain" description="Sm" evidence="10">
    <location>
        <begin position="1"/>
        <end position="55"/>
    </location>
</feature>
<dbReference type="Gene3D" id="2.30.30.100">
    <property type="match status" value="1"/>
</dbReference>
<keyword evidence="4 9" id="KW-0747">Spliceosome</keyword>
<evidence type="ECO:0000256" key="8">
    <source>
        <dbReference type="ARBA" id="ARBA00023274"/>
    </source>
</evidence>
<dbReference type="GO" id="GO:0071011">
    <property type="term" value="C:precatalytic spliceosome"/>
    <property type="evidence" value="ECO:0007669"/>
    <property type="project" value="TreeGrafter"/>
</dbReference>
<evidence type="ECO:0000256" key="5">
    <source>
        <dbReference type="ARBA" id="ARBA00022884"/>
    </source>
</evidence>
<evidence type="ECO:0000256" key="7">
    <source>
        <dbReference type="ARBA" id="ARBA00023242"/>
    </source>
</evidence>
<dbReference type="GO" id="GO:0000387">
    <property type="term" value="P:spliceosomal snRNP assembly"/>
    <property type="evidence" value="ECO:0007669"/>
    <property type="project" value="UniProtKB-UniRule"/>
</dbReference>
<dbReference type="Pfam" id="PF01423">
    <property type="entry name" value="LSM"/>
    <property type="match status" value="1"/>
</dbReference>
<evidence type="ECO:0000256" key="1">
    <source>
        <dbReference type="ARBA" id="ARBA00004123"/>
    </source>
</evidence>
<comment type="function">
    <text evidence="9">Plays a role in pre-mRNA splicing.</text>
</comment>
<evidence type="ECO:0000256" key="6">
    <source>
        <dbReference type="ARBA" id="ARBA00023187"/>
    </source>
</evidence>
<dbReference type="EMBL" id="VXBO01007257">
    <property type="protein sequence ID" value="NXN41139.1"/>
    <property type="molecule type" value="Genomic_DNA"/>
</dbReference>
<dbReference type="PANTHER" id="PTHR10553">
    <property type="entry name" value="SMALL NUCLEAR RIBONUCLEOPROTEIN"/>
    <property type="match status" value="1"/>
</dbReference>
<keyword evidence="3 9" id="KW-0507">mRNA processing</keyword>
<comment type="subcellular location">
    <subcellularLocation>
        <location evidence="1 9">Nucleus</location>
    </subcellularLocation>
</comment>
<dbReference type="InterPro" id="IPR044641">
    <property type="entry name" value="Lsm7/SmG-like"/>
</dbReference>
<dbReference type="FunFam" id="2.30.30.100:FF:000017">
    <property type="entry name" value="Small nuclear ribonucleoprotein G"/>
    <property type="match status" value="1"/>
</dbReference>
<keyword evidence="6 9" id="KW-0508">mRNA splicing</keyword>
<keyword evidence="5 9" id="KW-0694">RNA-binding</keyword>
<dbReference type="GO" id="GO:0034719">
    <property type="term" value="C:SMN-Sm protein complex"/>
    <property type="evidence" value="ECO:0007669"/>
    <property type="project" value="TreeGrafter"/>
</dbReference>
<dbReference type="InterPro" id="IPR034098">
    <property type="entry name" value="Sm_G"/>
</dbReference>
<name>A0A7L1IV24_SMUAF</name>
<dbReference type="GO" id="GO:0005682">
    <property type="term" value="C:U5 snRNP"/>
    <property type="evidence" value="ECO:0007669"/>
    <property type="project" value="TreeGrafter"/>
</dbReference>
<proteinExistence type="inferred from homology"/>
<keyword evidence="12" id="KW-1185">Reference proteome</keyword>
<dbReference type="CDD" id="cd01719">
    <property type="entry name" value="Sm_G"/>
    <property type="match status" value="1"/>
</dbReference>
<dbReference type="GO" id="GO:0003723">
    <property type="term" value="F:RNA binding"/>
    <property type="evidence" value="ECO:0007669"/>
    <property type="project" value="UniProtKB-UniRule"/>
</dbReference>
<dbReference type="PANTHER" id="PTHR10553:SF2">
    <property type="entry name" value="SMALL NUCLEAR RIBONUCLEOPROTEIN G"/>
    <property type="match status" value="1"/>
</dbReference>
<evidence type="ECO:0000256" key="2">
    <source>
        <dbReference type="ARBA" id="ARBA00006850"/>
    </source>
</evidence>
<evidence type="ECO:0000256" key="3">
    <source>
        <dbReference type="ARBA" id="ARBA00022664"/>
    </source>
</evidence>
<reference evidence="11 12" key="1">
    <citation type="submission" date="2019-09" db="EMBL/GenBank/DDBJ databases">
        <title>Bird 10,000 Genomes (B10K) Project - Family phase.</title>
        <authorList>
            <person name="Zhang G."/>
        </authorList>
    </citation>
    <scope>NUCLEOTIDE SEQUENCE [LARGE SCALE GENOMIC DNA]</scope>
    <source>
        <strain evidence="11">B10K-DU-002-36</strain>
        <tissue evidence="11">Muscle</tissue>
    </source>
</reference>
<protein>
    <recommendedName>
        <fullName evidence="9">Small nuclear ribonucleoprotein G</fullName>
        <shortName evidence="9">snRNP-G</shortName>
    </recommendedName>
</protein>
<feature type="non-terminal residue" evidence="11">
    <location>
        <position position="1"/>
    </location>
</feature>
<dbReference type="Proteomes" id="UP000525158">
    <property type="component" value="Unassembled WGS sequence"/>
</dbReference>
<accession>A0A7L1IV24</accession>
<dbReference type="GO" id="GO:0071004">
    <property type="term" value="C:U2-type prespliceosome"/>
    <property type="evidence" value="ECO:0007669"/>
    <property type="project" value="TreeGrafter"/>
</dbReference>
<dbReference type="GO" id="GO:0071013">
    <property type="term" value="C:catalytic step 2 spliceosome"/>
    <property type="evidence" value="ECO:0007669"/>
    <property type="project" value="TreeGrafter"/>
</dbReference>
<evidence type="ECO:0000313" key="11">
    <source>
        <dbReference type="EMBL" id="NXN41139.1"/>
    </source>
</evidence>
<feature type="non-terminal residue" evidence="11">
    <location>
        <position position="55"/>
    </location>
</feature>
<keyword evidence="8 9" id="KW-0687">Ribonucleoprotein</keyword>
<gene>
    <name evidence="11" type="primary">Snrpg</name>
    <name evidence="11" type="ORF">RHIAFR_R10058</name>
</gene>
<dbReference type="AlphaFoldDB" id="A0A7L1IV24"/>
<dbReference type="SMART" id="SM00651">
    <property type="entry name" value="Sm"/>
    <property type="match status" value="1"/>
</dbReference>
<dbReference type="SUPFAM" id="SSF50182">
    <property type="entry name" value="Sm-like ribonucleoproteins"/>
    <property type="match status" value="1"/>
</dbReference>
<keyword evidence="7 9" id="KW-0539">Nucleus</keyword>
<sequence length="55" mass="6010">NGGRHVQGILRGFDPFMNLVIDECVEMAPGGQQNNIGMVVIRGNSIIMLEALERV</sequence>
<dbReference type="GO" id="GO:0005685">
    <property type="term" value="C:U1 snRNP"/>
    <property type="evidence" value="ECO:0007669"/>
    <property type="project" value="TreeGrafter"/>
</dbReference>
<evidence type="ECO:0000259" key="10">
    <source>
        <dbReference type="PROSITE" id="PS52002"/>
    </source>
</evidence>
<evidence type="ECO:0000313" key="12">
    <source>
        <dbReference type="Proteomes" id="UP000525158"/>
    </source>
</evidence>
<comment type="caution">
    <text evidence="11">The sequence shown here is derived from an EMBL/GenBank/DDBJ whole genome shotgun (WGS) entry which is preliminary data.</text>
</comment>